<organism evidence="4 5">
    <name type="scientific">Nesterenkonia aurantiaca</name>
    <dbReference type="NCBI Taxonomy" id="1436010"/>
    <lineage>
        <taxon>Bacteria</taxon>
        <taxon>Bacillati</taxon>
        <taxon>Actinomycetota</taxon>
        <taxon>Actinomycetes</taxon>
        <taxon>Micrococcales</taxon>
        <taxon>Micrococcaceae</taxon>
        <taxon>Nesterenkonia</taxon>
    </lineage>
</organism>
<dbReference type="FunFam" id="3.40.50.720:FF:000084">
    <property type="entry name" value="Short-chain dehydrogenase reductase"/>
    <property type="match status" value="1"/>
</dbReference>
<dbReference type="PANTHER" id="PTHR42760">
    <property type="entry name" value="SHORT-CHAIN DEHYDROGENASES/REDUCTASES FAMILY MEMBER"/>
    <property type="match status" value="1"/>
</dbReference>
<name>A0A4R7FZC5_9MICC</name>
<evidence type="ECO:0000313" key="5">
    <source>
        <dbReference type="Proteomes" id="UP000294506"/>
    </source>
</evidence>
<dbReference type="RefSeq" id="WP_036473935.1">
    <property type="nucleotide sequence ID" value="NZ_JBIMET010000002.1"/>
</dbReference>
<dbReference type="PRINTS" id="PR00081">
    <property type="entry name" value="GDHRDH"/>
</dbReference>
<proteinExistence type="inferred from homology"/>
<keyword evidence="2" id="KW-0560">Oxidoreductase</keyword>
<keyword evidence="5" id="KW-1185">Reference proteome</keyword>
<reference evidence="4 5" key="1">
    <citation type="submission" date="2019-03" db="EMBL/GenBank/DDBJ databases">
        <title>Genomic Encyclopedia of Type Strains, Phase III (KMG-III): the genomes of soil and plant-associated and newly described type strains.</title>
        <authorList>
            <person name="Whitman W."/>
        </authorList>
    </citation>
    <scope>NUCLEOTIDE SEQUENCE [LARGE SCALE GENOMIC DNA]</scope>
    <source>
        <strain evidence="4 5">DSM 27373</strain>
    </source>
</reference>
<evidence type="ECO:0000256" key="2">
    <source>
        <dbReference type="ARBA" id="ARBA00023002"/>
    </source>
</evidence>
<dbReference type="GO" id="GO:0006633">
    <property type="term" value="P:fatty acid biosynthetic process"/>
    <property type="evidence" value="ECO:0007669"/>
    <property type="project" value="TreeGrafter"/>
</dbReference>
<accession>A0A4R7FZC5</accession>
<feature type="domain" description="Ketoreductase" evidence="3">
    <location>
        <begin position="11"/>
        <end position="195"/>
    </location>
</feature>
<dbReference type="Pfam" id="PF13561">
    <property type="entry name" value="adh_short_C2"/>
    <property type="match status" value="1"/>
</dbReference>
<evidence type="ECO:0000313" key="4">
    <source>
        <dbReference type="EMBL" id="TDS84264.1"/>
    </source>
</evidence>
<dbReference type="PANTHER" id="PTHR42760:SF133">
    <property type="entry name" value="3-OXOACYL-[ACYL-CARRIER-PROTEIN] REDUCTASE"/>
    <property type="match status" value="1"/>
</dbReference>
<gene>
    <name evidence="4" type="ORF">EV640_108123</name>
</gene>
<dbReference type="InterPro" id="IPR002347">
    <property type="entry name" value="SDR_fam"/>
</dbReference>
<evidence type="ECO:0000256" key="1">
    <source>
        <dbReference type="ARBA" id="ARBA00006484"/>
    </source>
</evidence>
<dbReference type="SUPFAM" id="SSF51735">
    <property type="entry name" value="NAD(P)-binding Rossmann-fold domains"/>
    <property type="match status" value="1"/>
</dbReference>
<dbReference type="PRINTS" id="PR00080">
    <property type="entry name" value="SDRFAMILY"/>
</dbReference>
<evidence type="ECO:0000259" key="3">
    <source>
        <dbReference type="SMART" id="SM00822"/>
    </source>
</evidence>
<comment type="similarity">
    <text evidence="1">Belongs to the short-chain dehydrogenases/reductases (SDR) family.</text>
</comment>
<dbReference type="EMBL" id="SOAN01000008">
    <property type="protein sequence ID" value="TDS84264.1"/>
    <property type="molecule type" value="Genomic_DNA"/>
</dbReference>
<dbReference type="InterPro" id="IPR020904">
    <property type="entry name" value="Sc_DH/Rdtase_CS"/>
</dbReference>
<dbReference type="Proteomes" id="UP000294506">
    <property type="component" value="Unassembled WGS sequence"/>
</dbReference>
<dbReference type="InterPro" id="IPR057326">
    <property type="entry name" value="KR_dom"/>
</dbReference>
<dbReference type="Gene3D" id="3.40.50.720">
    <property type="entry name" value="NAD(P)-binding Rossmann-like Domain"/>
    <property type="match status" value="1"/>
</dbReference>
<dbReference type="GO" id="GO:0016616">
    <property type="term" value="F:oxidoreductase activity, acting on the CH-OH group of donors, NAD or NADP as acceptor"/>
    <property type="evidence" value="ECO:0007669"/>
    <property type="project" value="TreeGrafter"/>
</dbReference>
<comment type="caution">
    <text evidence="4">The sequence shown here is derived from an EMBL/GenBank/DDBJ whole genome shotgun (WGS) entry which is preliminary data.</text>
</comment>
<dbReference type="AlphaFoldDB" id="A0A4R7FZC5"/>
<dbReference type="PROSITE" id="PS00061">
    <property type="entry name" value="ADH_SHORT"/>
    <property type="match status" value="1"/>
</dbReference>
<dbReference type="CDD" id="cd05233">
    <property type="entry name" value="SDR_c"/>
    <property type="match status" value="1"/>
</dbReference>
<sequence length="260" mass="26706">MTAENTATAAPVTVISGAASGIGRSTAEYLAGKGHRVVIGHFGKDPHDPQETLDLVTAAGGEGVILDLDVSSTASTDAFIAAAVGHYGTVDHVVANAGILRQAPFAQMDDASWDELLQVDLHGVMRLVRASLPHLGQGSSIVATSSIVGSYYGWAEHAHYAAAKAGVIGLTRSLAVEFGPRGIRANAVIPGLIETPQSLDSVNSLGPEGLKAAGDYIPWGRVGRPEEVASVIGFLLSADANYLTGQELTVDGGLTVAMRG</sequence>
<protein>
    <submittedName>
        <fullName evidence="4">3-oxoacyl-[acyl-carrier protein] reductase</fullName>
    </submittedName>
</protein>
<dbReference type="InterPro" id="IPR036291">
    <property type="entry name" value="NAD(P)-bd_dom_sf"/>
</dbReference>
<dbReference type="SMART" id="SM00822">
    <property type="entry name" value="PKS_KR"/>
    <property type="match status" value="1"/>
</dbReference>
<dbReference type="GO" id="GO:0048038">
    <property type="term" value="F:quinone binding"/>
    <property type="evidence" value="ECO:0007669"/>
    <property type="project" value="TreeGrafter"/>
</dbReference>